<dbReference type="Proteomes" id="UP000316093">
    <property type="component" value="Chromosome"/>
</dbReference>
<dbReference type="PANTHER" id="PTHR34390:SF2">
    <property type="entry name" value="SUCCINATE TRANSPORTER SUBUNIT YJJP-RELATED"/>
    <property type="match status" value="1"/>
</dbReference>
<feature type="transmembrane region" description="Helical" evidence="7">
    <location>
        <begin position="317"/>
        <end position="336"/>
    </location>
</feature>
<dbReference type="OrthoDB" id="9813917at2"/>
<reference evidence="10 11" key="1">
    <citation type="submission" date="2019-06" db="EMBL/GenBank/DDBJ databases">
        <title>A complete genome sequence for Luteibacter pinisoli MAH-14.</title>
        <authorList>
            <person name="Baltrus D.A."/>
        </authorList>
    </citation>
    <scope>NUCLEOTIDE SEQUENCE [LARGE SCALE GENOMIC DNA]</scope>
    <source>
        <strain evidence="10 11">MAH-14</strain>
    </source>
</reference>
<comment type="similarity">
    <text evidence="6">Belongs to the ThrE exporter (TC 2.A.79) family.</text>
</comment>
<dbReference type="GO" id="GO:0022857">
    <property type="term" value="F:transmembrane transporter activity"/>
    <property type="evidence" value="ECO:0007669"/>
    <property type="project" value="InterPro"/>
</dbReference>
<proteinExistence type="inferred from homology"/>
<dbReference type="KEGG" id="lpy:FIV34_11330"/>
<dbReference type="GO" id="GO:0015744">
    <property type="term" value="P:succinate transport"/>
    <property type="evidence" value="ECO:0007669"/>
    <property type="project" value="TreeGrafter"/>
</dbReference>
<dbReference type="InterPro" id="IPR024528">
    <property type="entry name" value="ThrE_2"/>
</dbReference>
<evidence type="ECO:0000313" key="11">
    <source>
        <dbReference type="Proteomes" id="UP000316093"/>
    </source>
</evidence>
<organism evidence="10 11">
    <name type="scientific">Luteibacter pinisoli</name>
    <dbReference type="NCBI Taxonomy" id="2589080"/>
    <lineage>
        <taxon>Bacteria</taxon>
        <taxon>Pseudomonadati</taxon>
        <taxon>Pseudomonadota</taxon>
        <taxon>Gammaproteobacteria</taxon>
        <taxon>Lysobacterales</taxon>
        <taxon>Rhodanobacteraceae</taxon>
        <taxon>Luteibacter</taxon>
    </lineage>
</organism>
<gene>
    <name evidence="10" type="ORF">FIV34_11330</name>
</gene>
<accession>A0A4Y5Z5Y0</accession>
<feature type="transmembrane region" description="Helical" evidence="7">
    <location>
        <begin position="267"/>
        <end position="286"/>
    </location>
</feature>
<feature type="transmembrane region" description="Helical" evidence="7">
    <location>
        <begin position="198"/>
        <end position="217"/>
    </location>
</feature>
<sequence>MPEALQRSLDSRAHLLLRLARLLLEAGADSEDTRRSIEAISNRWAMTAQLIIGSERLLLMLGDGDAYQVRVGHGMGALGVDVGRLSSLEVLVHGLNTGACGTSDADKRLDDLERRPPTYPEWMTVMAVGGSAAALARLFGADAYVVGAALGAGVLNALMRRALPKLGMLPVGVAAVTAAASAATAIAPLHYLGVNPSMAAVAAGMVLVPGVPLINGLRDVFHGHAAMGVARLANGAMIVMAIATGLAAASVMWQLDLPDVMQQGSVSIPWDFLFAGMAALGFAISFNAPSRAIAGIAACGALAHGLRTVAVSLGGDLTTGTAVGSFAAGILAVLLARSMRLPWTAFAFPGVVALVPGSYAFRGMIGALGVMRAGASASFDLVAATLASVTAAGVLTVAIAAGLLMVEGLRDSR</sequence>
<dbReference type="RefSeq" id="WP_139982777.1">
    <property type="nucleotide sequence ID" value="NZ_CP041046.1"/>
</dbReference>
<keyword evidence="3 7" id="KW-0812">Transmembrane</keyword>
<evidence type="ECO:0000256" key="6">
    <source>
        <dbReference type="ARBA" id="ARBA00034125"/>
    </source>
</evidence>
<dbReference type="InterPro" id="IPR050539">
    <property type="entry name" value="ThrE_Dicarb/AminoAcid_Exp"/>
</dbReference>
<dbReference type="EMBL" id="CP041046">
    <property type="protein sequence ID" value="QDE39753.1"/>
    <property type="molecule type" value="Genomic_DNA"/>
</dbReference>
<evidence type="ECO:0000256" key="5">
    <source>
        <dbReference type="ARBA" id="ARBA00023136"/>
    </source>
</evidence>
<feature type="transmembrane region" description="Helical" evidence="7">
    <location>
        <begin position="381"/>
        <end position="406"/>
    </location>
</feature>
<dbReference type="InterPro" id="IPR010619">
    <property type="entry name" value="ThrE-like_N"/>
</dbReference>
<keyword evidence="11" id="KW-1185">Reference proteome</keyword>
<feature type="transmembrane region" description="Helical" evidence="7">
    <location>
        <begin position="171"/>
        <end position="192"/>
    </location>
</feature>
<dbReference type="AlphaFoldDB" id="A0A4Y5Z5Y0"/>
<evidence type="ECO:0000256" key="4">
    <source>
        <dbReference type="ARBA" id="ARBA00022989"/>
    </source>
</evidence>
<evidence type="ECO:0000256" key="1">
    <source>
        <dbReference type="ARBA" id="ARBA00004651"/>
    </source>
</evidence>
<evidence type="ECO:0000256" key="7">
    <source>
        <dbReference type="SAM" id="Phobius"/>
    </source>
</evidence>
<dbReference type="Pfam" id="PF06738">
    <property type="entry name" value="ThrE"/>
    <property type="match status" value="1"/>
</dbReference>
<keyword evidence="5 7" id="KW-0472">Membrane</keyword>
<protein>
    <submittedName>
        <fullName evidence="10">Threonine/serine exporter family protein</fullName>
    </submittedName>
</protein>
<feature type="domain" description="Threonine/Serine exporter ThrE" evidence="9">
    <location>
        <begin position="271"/>
        <end position="407"/>
    </location>
</feature>
<keyword evidence="4 7" id="KW-1133">Transmembrane helix</keyword>
<dbReference type="PANTHER" id="PTHR34390">
    <property type="entry name" value="UPF0442 PROTEIN YJJB-RELATED"/>
    <property type="match status" value="1"/>
</dbReference>
<keyword evidence="2" id="KW-1003">Cell membrane</keyword>
<feature type="transmembrane region" description="Helical" evidence="7">
    <location>
        <begin position="343"/>
        <end position="361"/>
    </location>
</feature>
<feature type="domain" description="Threonine/serine exporter-like N-terminal" evidence="8">
    <location>
        <begin position="15"/>
        <end position="250"/>
    </location>
</feature>
<evidence type="ECO:0000259" key="9">
    <source>
        <dbReference type="Pfam" id="PF12821"/>
    </source>
</evidence>
<feature type="transmembrane region" description="Helical" evidence="7">
    <location>
        <begin position="229"/>
        <end position="255"/>
    </location>
</feature>
<evidence type="ECO:0000313" key="10">
    <source>
        <dbReference type="EMBL" id="QDE39753.1"/>
    </source>
</evidence>
<name>A0A4Y5Z5Y0_9GAMM</name>
<dbReference type="Pfam" id="PF12821">
    <property type="entry name" value="ThrE_2"/>
    <property type="match status" value="1"/>
</dbReference>
<feature type="transmembrane region" description="Helical" evidence="7">
    <location>
        <begin position="143"/>
        <end position="159"/>
    </location>
</feature>
<evidence type="ECO:0000256" key="2">
    <source>
        <dbReference type="ARBA" id="ARBA00022475"/>
    </source>
</evidence>
<evidence type="ECO:0000256" key="3">
    <source>
        <dbReference type="ARBA" id="ARBA00022692"/>
    </source>
</evidence>
<dbReference type="GO" id="GO:0005886">
    <property type="term" value="C:plasma membrane"/>
    <property type="evidence" value="ECO:0007669"/>
    <property type="project" value="UniProtKB-SubCell"/>
</dbReference>
<comment type="subcellular location">
    <subcellularLocation>
        <location evidence="1">Cell membrane</location>
        <topology evidence="1">Multi-pass membrane protein</topology>
    </subcellularLocation>
</comment>
<evidence type="ECO:0000259" key="8">
    <source>
        <dbReference type="Pfam" id="PF06738"/>
    </source>
</evidence>